<evidence type="ECO:0008006" key="3">
    <source>
        <dbReference type="Google" id="ProtNLM"/>
    </source>
</evidence>
<proteinExistence type="predicted"/>
<keyword evidence="2" id="KW-1185">Reference proteome</keyword>
<organism evidence="1 2">
    <name type="scientific">Pontiella agarivorans</name>
    <dbReference type="NCBI Taxonomy" id="3038953"/>
    <lineage>
        <taxon>Bacteria</taxon>
        <taxon>Pseudomonadati</taxon>
        <taxon>Kiritimatiellota</taxon>
        <taxon>Kiritimatiellia</taxon>
        <taxon>Kiritimatiellales</taxon>
        <taxon>Pontiellaceae</taxon>
        <taxon>Pontiella</taxon>
    </lineage>
</organism>
<comment type="caution">
    <text evidence="1">The sequence shown here is derived from an EMBL/GenBank/DDBJ whole genome shotgun (WGS) entry which is preliminary data.</text>
</comment>
<sequence length="155" mass="16186">MDKAKILKAVIAALEEELRVQLKGQAMAAEGATHVEAKAESKWDTCGLEQSYLARGLAKQFEALSAGVMELRSFQPADFSGRPIGVGALVETEMDGYSDWFILLECGGGTEVQVDGSAVTVITPESPVGGALTGKGEGESYSFRAGADGVILSVS</sequence>
<dbReference type="EMBL" id="JARVCO010000012">
    <property type="protein sequence ID" value="MDZ8119810.1"/>
    <property type="molecule type" value="Genomic_DNA"/>
</dbReference>
<protein>
    <recommendedName>
        <fullName evidence="3">Transcription elongation factor GreAB</fullName>
    </recommendedName>
</protein>
<gene>
    <name evidence="1" type="ORF">P9H32_14365</name>
</gene>
<dbReference type="Proteomes" id="UP001290861">
    <property type="component" value="Unassembled WGS sequence"/>
</dbReference>
<reference evidence="1 2" key="1">
    <citation type="journal article" date="2024" name="Appl. Environ. Microbiol.">
        <title>Pontiella agarivorans sp. nov., a novel marine anaerobic bacterium capable of degrading macroalgal polysaccharides and fixing nitrogen.</title>
        <authorList>
            <person name="Liu N."/>
            <person name="Kivenson V."/>
            <person name="Peng X."/>
            <person name="Cui Z."/>
            <person name="Lankiewicz T.S."/>
            <person name="Gosselin K.M."/>
            <person name="English C.J."/>
            <person name="Blair E.M."/>
            <person name="O'Malley M.A."/>
            <person name="Valentine D.L."/>
        </authorList>
    </citation>
    <scope>NUCLEOTIDE SEQUENCE [LARGE SCALE GENOMIC DNA]</scope>
    <source>
        <strain evidence="1 2">NLcol2</strain>
    </source>
</reference>
<evidence type="ECO:0000313" key="2">
    <source>
        <dbReference type="Proteomes" id="UP001290861"/>
    </source>
</evidence>
<dbReference type="RefSeq" id="WP_322609592.1">
    <property type="nucleotide sequence ID" value="NZ_JARVCO010000012.1"/>
</dbReference>
<name>A0ABU5N031_9BACT</name>
<accession>A0ABU5N031</accession>
<evidence type="ECO:0000313" key="1">
    <source>
        <dbReference type="EMBL" id="MDZ8119810.1"/>
    </source>
</evidence>